<dbReference type="OrthoDB" id="2043847at2"/>
<reference evidence="1 2" key="1">
    <citation type="submission" date="2014-07" db="EMBL/GenBank/DDBJ databases">
        <title>Draft genome of Clostridium celerecrescens 152B isolated from sediments associated with methane hydrate from Krishna Godavari basin.</title>
        <authorList>
            <person name="Honkalas V.S."/>
            <person name="Dabir A.P."/>
            <person name="Arora P."/>
            <person name="Dhakephalkar P.K."/>
        </authorList>
    </citation>
    <scope>NUCLEOTIDE SEQUENCE [LARGE SCALE GENOMIC DNA]</scope>
    <source>
        <strain evidence="1 2">152B</strain>
    </source>
</reference>
<dbReference type="AlphaFoldDB" id="A0A084JME1"/>
<protein>
    <submittedName>
        <fullName evidence="1">Uncharacterized protein</fullName>
    </submittedName>
</protein>
<gene>
    <name evidence="1" type="ORF">IO98_11610</name>
</gene>
<dbReference type="RefSeq" id="WP_038281079.1">
    <property type="nucleotide sequence ID" value="NZ_JPME01000013.1"/>
</dbReference>
<proteinExistence type="predicted"/>
<dbReference type="Proteomes" id="UP000028525">
    <property type="component" value="Unassembled WGS sequence"/>
</dbReference>
<accession>A0A084JME1</accession>
<evidence type="ECO:0000313" key="2">
    <source>
        <dbReference type="Proteomes" id="UP000028525"/>
    </source>
</evidence>
<keyword evidence="2" id="KW-1185">Reference proteome</keyword>
<organism evidence="1 2">
    <name type="scientific">Lacrimispora celerecrescens</name>
    <dbReference type="NCBI Taxonomy" id="29354"/>
    <lineage>
        <taxon>Bacteria</taxon>
        <taxon>Bacillati</taxon>
        <taxon>Bacillota</taxon>
        <taxon>Clostridia</taxon>
        <taxon>Lachnospirales</taxon>
        <taxon>Lachnospiraceae</taxon>
        <taxon>Lacrimispora</taxon>
    </lineage>
</organism>
<dbReference type="EMBL" id="JPME01000013">
    <property type="protein sequence ID" value="KEZ90125.1"/>
    <property type="molecule type" value="Genomic_DNA"/>
</dbReference>
<name>A0A084JME1_9FIRM</name>
<sequence length="164" mass="19143">MALIHNETFDIIAGTNIEDGEGAENEYFEVDDLIAMPIALLNKKGYRTIACCSGHPFDDIAEVICNDDIKMDVRKCLPCIIKESPKNGGYQFVQRFDDNSFYILFDNNYFENCNITGNFYFDDFNCIRHEYNTKNYTFDKIYEIVDNMKSLYQWVEKLPDLSQL</sequence>
<evidence type="ECO:0000313" key="1">
    <source>
        <dbReference type="EMBL" id="KEZ90125.1"/>
    </source>
</evidence>
<comment type="caution">
    <text evidence="1">The sequence shown here is derived from an EMBL/GenBank/DDBJ whole genome shotgun (WGS) entry which is preliminary data.</text>
</comment>